<dbReference type="GO" id="GO:0016757">
    <property type="term" value="F:glycosyltransferase activity"/>
    <property type="evidence" value="ECO:0007669"/>
    <property type="project" value="InterPro"/>
</dbReference>
<evidence type="ECO:0000259" key="1">
    <source>
        <dbReference type="Pfam" id="PF00534"/>
    </source>
</evidence>
<gene>
    <name evidence="3" type="ORF">J5Y03_07935</name>
</gene>
<comment type="caution">
    <text evidence="3">The sequence shown here is derived from an EMBL/GenBank/DDBJ whole genome shotgun (WGS) entry which is preliminary data.</text>
</comment>
<dbReference type="Gene3D" id="3.40.50.2000">
    <property type="entry name" value="Glycogen Phosphorylase B"/>
    <property type="match status" value="2"/>
</dbReference>
<dbReference type="InterPro" id="IPR001296">
    <property type="entry name" value="Glyco_trans_1"/>
</dbReference>
<feature type="domain" description="Glycosyltransferase subfamily 4-like N-terminal" evidence="2">
    <location>
        <begin position="13"/>
        <end position="155"/>
    </location>
</feature>
<evidence type="ECO:0000313" key="4">
    <source>
        <dbReference type="Proteomes" id="UP000682134"/>
    </source>
</evidence>
<protein>
    <submittedName>
        <fullName evidence="3">Glycosyltransferase family 4 protein</fullName>
    </submittedName>
</protein>
<feature type="domain" description="Glycosyl transferase family 1" evidence="1">
    <location>
        <begin position="197"/>
        <end position="313"/>
    </location>
</feature>
<dbReference type="InterPro" id="IPR028098">
    <property type="entry name" value="Glyco_trans_4-like_N"/>
</dbReference>
<dbReference type="SUPFAM" id="SSF53756">
    <property type="entry name" value="UDP-Glycosyltransferase/glycogen phosphorylase"/>
    <property type="match status" value="1"/>
</dbReference>
<sequence>MKVNIVGPLPPPVGGISVHIKRVKKQLISKGVECNIYNEANVENEAENVYPIHSYKLFVLKIPFLKADVFHFHSISLKMRILLGVYKLLGKKIILTVHGESLADQINNSNRLVKFFLLKGLRYIDQVICVNEKNTKQLIDLGFNAAKLKTLPAFIKPFEDKQDIEAIPNFVWDFINNSEFVITANGCIRFYKDEDLYGVDLLVELVNRLLKNSIKVSLIFVVLDRDSQNEKERMYYKQIKEKIKDNKLESNFLFYETKDTEFYPILSRSHLFIRPTKSDGYGVSIAEAIHYNIPSIASDVCTRPEQTILFKSGDLNDLYNTTASVIHNYEKYKRKLETYESTDYFQELYDTYKSISGK</sequence>
<dbReference type="AlphaFoldDB" id="A0A940NM77"/>
<dbReference type="EMBL" id="JAGIYQ010000004">
    <property type="protein sequence ID" value="MBP0725121.1"/>
    <property type="molecule type" value="Genomic_DNA"/>
</dbReference>
<dbReference type="Proteomes" id="UP000682134">
    <property type="component" value="Unassembled WGS sequence"/>
</dbReference>
<reference evidence="3" key="1">
    <citation type="submission" date="2021-04" db="EMBL/GenBank/DDBJ databases">
        <title>Genome seq and assembly of Bacillus sp.</title>
        <authorList>
            <person name="Chhetri G."/>
        </authorList>
    </citation>
    <scope>NUCLEOTIDE SEQUENCE</scope>
    <source>
        <strain evidence="3">RG28</strain>
    </source>
</reference>
<dbReference type="PANTHER" id="PTHR12526">
    <property type="entry name" value="GLYCOSYLTRANSFERASE"/>
    <property type="match status" value="1"/>
</dbReference>
<evidence type="ECO:0000313" key="3">
    <source>
        <dbReference type="EMBL" id="MBP0725121.1"/>
    </source>
</evidence>
<dbReference type="Pfam" id="PF13439">
    <property type="entry name" value="Glyco_transf_4"/>
    <property type="match status" value="1"/>
</dbReference>
<evidence type="ECO:0000259" key="2">
    <source>
        <dbReference type="Pfam" id="PF13439"/>
    </source>
</evidence>
<accession>A0A940NM77</accession>
<dbReference type="CDD" id="cd03801">
    <property type="entry name" value="GT4_PimA-like"/>
    <property type="match status" value="1"/>
</dbReference>
<proteinExistence type="predicted"/>
<organism evidence="3 4">
    <name type="scientific">Gottfriedia endophytica</name>
    <dbReference type="NCBI Taxonomy" id="2820819"/>
    <lineage>
        <taxon>Bacteria</taxon>
        <taxon>Bacillati</taxon>
        <taxon>Bacillota</taxon>
        <taxon>Bacilli</taxon>
        <taxon>Bacillales</taxon>
        <taxon>Bacillaceae</taxon>
        <taxon>Gottfriedia</taxon>
    </lineage>
</organism>
<name>A0A940NM77_9BACI</name>
<keyword evidence="4" id="KW-1185">Reference proteome</keyword>
<dbReference type="RefSeq" id="WP_209404336.1">
    <property type="nucleotide sequence ID" value="NZ_JAGIYQ010000004.1"/>
</dbReference>
<dbReference type="Pfam" id="PF00534">
    <property type="entry name" value="Glycos_transf_1"/>
    <property type="match status" value="1"/>
</dbReference>